<protein>
    <submittedName>
        <fullName evidence="1">Uncharacterized protein</fullName>
    </submittedName>
</protein>
<sequence>MTIWANPQFYTRAFPVLVLLCATMGVLTYAYGVPSAALNCFLAVGFGVRLNNYLELSRVREAEEQAVQGWERLRGPVQASI</sequence>
<accession>A0ABS6SHF0</accession>
<name>A0ABS6SHF0_9SPHN</name>
<organism evidence="1 2">
    <name type="scientific">Pacificimonas pallii</name>
    <dbReference type="NCBI Taxonomy" id="2827236"/>
    <lineage>
        <taxon>Bacteria</taxon>
        <taxon>Pseudomonadati</taxon>
        <taxon>Pseudomonadota</taxon>
        <taxon>Alphaproteobacteria</taxon>
        <taxon>Sphingomonadales</taxon>
        <taxon>Sphingosinicellaceae</taxon>
        <taxon>Pacificimonas</taxon>
    </lineage>
</organism>
<keyword evidence="2" id="KW-1185">Reference proteome</keyword>
<gene>
    <name evidence="1" type="ORF">KCG44_13735</name>
</gene>
<dbReference type="EMBL" id="JAGSPA010000005">
    <property type="protein sequence ID" value="MBV7257842.1"/>
    <property type="molecule type" value="Genomic_DNA"/>
</dbReference>
<evidence type="ECO:0000313" key="2">
    <source>
        <dbReference type="Proteomes" id="UP000722336"/>
    </source>
</evidence>
<dbReference type="Proteomes" id="UP000722336">
    <property type="component" value="Unassembled WGS sequence"/>
</dbReference>
<comment type="caution">
    <text evidence="1">The sequence shown here is derived from an EMBL/GenBank/DDBJ whole genome shotgun (WGS) entry which is preliminary data.</text>
</comment>
<dbReference type="RefSeq" id="WP_218446688.1">
    <property type="nucleotide sequence ID" value="NZ_JAGSPA010000005.1"/>
</dbReference>
<proteinExistence type="predicted"/>
<reference evidence="1 2" key="1">
    <citation type="submission" date="2021-04" db="EMBL/GenBank/DDBJ databases">
        <authorList>
            <person name="Pira H."/>
            <person name="Risdian C."/>
            <person name="Wink J."/>
        </authorList>
    </citation>
    <scope>NUCLEOTIDE SEQUENCE [LARGE SCALE GENOMIC DNA]</scope>
    <source>
        <strain evidence="1 2">WHA3</strain>
    </source>
</reference>
<evidence type="ECO:0000313" key="1">
    <source>
        <dbReference type="EMBL" id="MBV7257842.1"/>
    </source>
</evidence>